<accession>A0ABV1YQJ8</accession>
<protein>
    <submittedName>
        <fullName evidence="2">COG4280 domain-containing protein</fullName>
    </submittedName>
</protein>
<feature type="transmembrane region" description="Helical" evidence="1">
    <location>
        <begin position="125"/>
        <end position="151"/>
    </location>
</feature>
<feature type="transmembrane region" description="Helical" evidence="1">
    <location>
        <begin position="157"/>
        <end position="177"/>
    </location>
</feature>
<keyword evidence="1" id="KW-0812">Transmembrane</keyword>
<dbReference type="Pfam" id="PF16955">
    <property type="entry name" value="OFeT_1"/>
    <property type="match status" value="1"/>
</dbReference>
<feature type="transmembrane region" description="Helical" evidence="1">
    <location>
        <begin position="12"/>
        <end position="35"/>
    </location>
</feature>
<sequence length="251" mass="26197">MQTLTPILSTVTAAFLASVVEVVEAFTIVLAVGVARGWRPALTGAALALAVLAALVLAFGPLLALVPTTALQFAVGVLLILFGMRWLRKAILRSVGVIALHDEEAAFAKKTAALHRQANDRRADYLAGLASFKAVLLEGVEVVFIVIAVGAAHGQTLYAGLGALVAFILVMLVGSAVHRPLARVPENALKFVVGLMLTSFGIFWTGEGIGADWPGADLALLAIFAMVALASFAMVRWLRSTYPAAAGGLAR</sequence>
<dbReference type="RefSeq" id="WP_023769269.1">
    <property type="nucleotide sequence ID" value="NZ_CP100477.1"/>
</dbReference>
<keyword evidence="3" id="KW-1185">Reference proteome</keyword>
<name>A0ABV1YQJ8_9HYPH</name>
<evidence type="ECO:0000256" key="1">
    <source>
        <dbReference type="SAM" id="Phobius"/>
    </source>
</evidence>
<gene>
    <name evidence="2" type="ORF">NKI33_31105</name>
</gene>
<dbReference type="Proteomes" id="UP001464387">
    <property type="component" value="Unassembled WGS sequence"/>
</dbReference>
<feature type="transmembrane region" description="Helical" evidence="1">
    <location>
        <begin position="218"/>
        <end position="238"/>
    </location>
</feature>
<keyword evidence="1" id="KW-0472">Membrane</keyword>
<evidence type="ECO:0000313" key="3">
    <source>
        <dbReference type="Proteomes" id="UP001464387"/>
    </source>
</evidence>
<feature type="transmembrane region" description="Helical" evidence="1">
    <location>
        <begin position="42"/>
        <end position="64"/>
    </location>
</feature>
<reference evidence="2 3" key="1">
    <citation type="journal article" date="2024" name="Proc. Natl. Acad. Sci. U.S.A.">
        <title>The evolutionary genomics of adaptation to stress in wild rhizobium bacteria.</title>
        <authorList>
            <person name="Kehlet-Delgado H."/>
            <person name="Montoya A.P."/>
            <person name="Jensen K.T."/>
            <person name="Wendlandt C.E."/>
            <person name="Dexheimer C."/>
            <person name="Roberts M."/>
            <person name="Torres Martinez L."/>
            <person name="Friesen M.L."/>
            <person name="Griffitts J.S."/>
            <person name="Porter S.S."/>
        </authorList>
    </citation>
    <scope>NUCLEOTIDE SEQUENCE [LARGE SCALE GENOMIC DNA]</scope>
    <source>
        <strain evidence="2 3">M0729</strain>
    </source>
</reference>
<keyword evidence="1" id="KW-1133">Transmembrane helix</keyword>
<feature type="transmembrane region" description="Helical" evidence="1">
    <location>
        <begin position="189"/>
        <end position="206"/>
    </location>
</feature>
<proteinExistence type="predicted"/>
<comment type="caution">
    <text evidence="2">The sequence shown here is derived from an EMBL/GenBank/DDBJ whole genome shotgun (WGS) entry which is preliminary data.</text>
</comment>
<dbReference type="EMBL" id="JAMYPJ010000074">
    <property type="protein sequence ID" value="MER8937392.1"/>
    <property type="molecule type" value="Genomic_DNA"/>
</dbReference>
<evidence type="ECO:0000313" key="2">
    <source>
        <dbReference type="EMBL" id="MER8937392.1"/>
    </source>
</evidence>
<dbReference type="InterPro" id="IPR031594">
    <property type="entry name" value="OFeT_1"/>
</dbReference>
<feature type="transmembrane region" description="Helical" evidence="1">
    <location>
        <begin position="70"/>
        <end position="87"/>
    </location>
</feature>
<organism evidence="2 3">
    <name type="scientific">Mesorhizobium opportunistum</name>
    <dbReference type="NCBI Taxonomy" id="593909"/>
    <lineage>
        <taxon>Bacteria</taxon>
        <taxon>Pseudomonadati</taxon>
        <taxon>Pseudomonadota</taxon>
        <taxon>Alphaproteobacteria</taxon>
        <taxon>Hyphomicrobiales</taxon>
        <taxon>Phyllobacteriaceae</taxon>
        <taxon>Mesorhizobium</taxon>
    </lineage>
</organism>